<accession>A0A843XFJ8</accession>
<keyword evidence="4" id="KW-0812">Transmembrane</keyword>
<evidence type="ECO:0000256" key="3">
    <source>
        <dbReference type="ARBA" id="ARBA00023180"/>
    </source>
</evidence>
<keyword evidence="4" id="KW-0472">Membrane</keyword>
<keyword evidence="2 5" id="KW-0732">Signal</keyword>
<evidence type="ECO:0000256" key="4">
    <source>
        <dbReference type="SAM" id="Phobius"/>
    </source>
</evidence>
<dbReference type="PANTHER" id="PTHR33355:SF1">
    <property type="entry name" value="WALL-ASSOCIATED RECEPTOR KINASE-LIKE 15"/>
    <property type="match status" value="1"/>
</dbReference>
<comment type="caution">
    <text evidence="8">The sequence shown here is derived from an EMBL/GenBank/DDBJ whole genome shotgun (WGS) entry which is preliminary data.</text>
</comment>
<keyword evidence="9" id="KW-1185">Reference proteome</keyword>
<dbReference type="InterPro" id="IPR032872">
    <property type="entry name" value="WAK_assoc_C"/>
</dbReference>
<dbReference type="AlphaFoldDB" id="A0A843XFJ8"/>
<comment type="subcellular location">
    <subcellularLocation>
        <location evidence="1">Membrane</location>
        <topology evidence="1">Single-pass membrane protein</topology>
    </subcellularLocation>
</comment>
<keyword evidence="4" id="KW-1133">Transmembrane helix</keyword>
<keyword evidence="3" id="KW-0325">Glycoprotein</keyword>
<organism evidence="8 9">
    <name type="scientific">Colocasia esculenta</name>
    <name type="common">Wild taro</name>
    <name type="synonym">Arum esculentum</name>
    <dbReference type="NCBI Taxonomy" id="4460"/>
    <lineage>
        <taxon>Eukaryota</taxon>
        <taxon>Viridiplantae</taxon>
        <taxon>Streptophyta</taxon>
        <taxon>Embryophyta</taxon>
        <taxon>Tracheophyta</taxon>
        <taxon>Spermatophyta</taxon>
        <taxon>Magnoliopsida</taxon>
        <taxon>Liliopsida</taxon>
        <taxon>Araceae</taxon>
        <taxon>Aroideae</taxon>
        <taxon>Colocasieae</taxon>
        <taxon>Colocasia</taxon>
    </lineage>
</organism>
<evidence type="ECO:0008006" key="10">
    <source>
        <dbReference type="Google" id="ProtNLM"/>
    </source>
</evidence>
<gene>
    <name evidence="8" type="ORF">Taro_051247</name>
</gene>
<sequence length="319" mass="33601">MAIGRFPSSLLPIPLLSLFFLLLLPLSSLSSCSSSCGSLPVRYPFGTGYGCGSPLFHPSVTCTGEGDEESRLVLTTHTGIYPITSISYSTSTLTISPPAMSNCSTMFPSTPNFGLDWSGPFQLGPSLFVLLDCPAPTSSLTYKGKSPICDATETHLCASLYSCPGVLSLDIPIFAPADTCCVYSPASLGPKGELDLQGLRCAAYTSVMSYGDVATDPLRWRYGVVLKFGQTGFQQYGKAEVCAACERSGGVCGYAPPKNYFVCVCGSGVNTSVDCASQENAATEYYLTSSAKTQLPSQGNLFGCSIFVLALFVVAIKAM</sequence>
<dbReference type="Proteomes" id="UP000652761">
    <property type="component" value="Unassembled WGS sequence"/>
</dbReference>
<proteinExistence type="predicted"/>
<dbReference type="PANTHER" id="PTHR33355">
    <property type="entry name" value="WALL-ASSOCIATED RECEPTOR KINASE CARBOXY-TERMINAL PROTEIN-RELATED"/>
    <property type="match status" value="1"/>
</dbReference>
<feature type="domain" description="Wall-associated receptor kinase C-terminal" evidence="7">
    <location>
        <begin position="232"/>
        <end position="267"/>
    </location>
</feature>
<evidence type="ECO:0000256" key="1">
    <source>
        <dbReference type="ARBA" id="ARBA00004167"/>
    </source>
</evidence>
<evidence type="ECO:0000313" key="8">
    <source>
        <dbReference type="EMBL" id="MQM18259.1"/>
    </source>
</evidence>
<feature type="transmembrane region" description="Helical" evidence="4">
    <location>
        <begin position="299"/>
        <end position="316"/>
    </location>
</feature>
<dbReference type="GO" id="GO:0030247">
    <property type="term" value="F:polysaccharide binding"/>
    <property type="evidence" value="ECO:0007669"/>
    <property type="project" value="InterPro"/>
</dbReference>
<evidence type="ECO:0000259" key="7">
    <source>
        <dbReference type="Pfam" id="PF14380"/>
    </source>
</evidence>
<dbReference type="Pfam" id="PF14380">
    <property type="entry name" value="WAK_assoc"/>
    <property type="match status" value="1"/>
</dbReference>
<evidence type="ECO:0000313" key="9">
    <source>
        <dbReference type="Proteomes" id="UP000652761"/>
    </source>
</evidence>
<evidence type="ECO:0000259" key="6">
    <source>
        <dbReference type="Pfam" id="PF13947"/>
    </source>
</evidence>
<evidence type="ECO:0000256" key="2">
    <source>
        <dbReference type="ARBA" id="ARBA00022729"/>
    </source>
</evidence>
<feature type="signal peptide" evidence="5">
    <location>
        <begin position="1"/>
        <end position="30"/>
    </location>
</feature>
<evidence type="ECO:0000256" key="5">
    <source>
        <dbReference type="SAM" id="SignalP"/>
    </source>
</evidence>
<feature type="domain" description="Wall-associated receptor kinase galacturonan-binding" evidence="6">
    <location>
        <begin position="32"/>
        <end position="96"/>
    </location>
</feature>
<name>A0A843XFJ8_COLES</name>
<dbReference type="InterPro" id="IPR025287">
    <property type="entry name" value="WAK_GUB"/>
</dbReference>
<reference evidence="8" key="1">
    <citation type="submission" date="2017-07" db="EMBL/GenBank/DDBJ databases">
        <title>Taro Niue Genome Assembly and Annotation.</title>
        <authorList>
            <person name="Atibalentja N."/>
            <person name="Keating K."/>
            <person name="Fields C.J."/>
        </authorList>
    </citation>
    <scope>NUCLEOTIDE SEQUENCE</scope>
    <source>
        <strain evidence="8">Niue_2</strain>
        <tissue evidence="8">Leaf</tissue>
    </source>
</reference>
<dbReference type="GO" id="GO:0016020">
    <property type="term" value="C:membrane"/>
    <property type="evidence" value="ECO:0007669"/>
    <property type="project" value="UniProtKB-SubCell"/>
</dbReference>
<protein>
    <recommendedName>
        <fullName evidence="10">Wall-associated receptor kinase galacturonan-binding domain-containing protein</fullName>
    </recommendedName>
</protein>
<dbReference type="PROSITE" id="PS51257">
    <property type="entry name" value="PROKAR_LIPOPROTEIN"/>
    <property type="match status" value="1"/>
</dbReference>
<dbReference type="EMBL" id="NMUH01008063">
    <property type="protein sequence ID" value="MQM18259.1"/>
    <property type="molecule type" value="Genomic_DNA"/>
</dbReference>
<feature type="chain" id="PRO_5032678493" description="Wall-associated receptor kinase galacturonan-binding domain-containing protein" evidence="5">
    <location>
        <begin position="31"/>
        <end position="319"/>
    </location>
</feature>
<dbReference type="Pfam" id="PF13947">
    <property type="entry name" value="GUB_WAK_bind"/>
    <property type="match status" value="1"/>
</dbReference>
<dbReference type="OrthoDB" id="1933476at2759"/>